<gene>
    <name evidence="2" type="ORF">Poly30_22720</name>
</gene>
<accession>A0A518ERQ2</accession>
<dbReference type="Gene3D" id="3.20.20.80">
    <property type="entry name" value="Glycosidases"/>
    <property type="match status" value="1"/>
</dbReference>
<dbReference type="InterPro" id="IPR017853">
    <property type="entry name" value="GH"/>
</dbReference>
<dbReference type="InterPro" id="IPR027849">
    <property type="entry name" value="DUF4434"/>
</dbReference>
<evidence type="ECO:0000313" key="2">
    <source>
        <dbReference type="EMBL" id="QDV06757.1"/>
    </source>
</evidence>
<feature type="domain" description="DUF4434" evidence="1">
    <location>
        <begin position="2"/>
        <end position="280"/>
    </location>
</feature>
<dbReference type="Pfam" id="PF14488">
    <property type="entry name" value="DUF4434"/>
    <property type="match status" value="1"/>
</dbReference>
<keyword evidence="3" id="KW-1185">Reference proteome</keyword>
<organism evidence="2 3">
    <name type="scientific">Saltatorellus ferox</name>
    <dbReference type="NCBI Taxonomy" id="2528018"/>
    <lineage>
        <taxon>Bacteria</taxon>
        <taxon>Pseudomonadati</taxon>
        <taxon>Planctomycetota</taxon>
        <taxon>Planctomycetia</taxon>
        <taxon>Planctomycetia incertae sedis</taxon>
        <taxon>Saltatorellus</taxon>
    </lineage>
</organism>
<dbReference type="RefSeq" id="WP_145197214.1">
    <property type="nucleotide sequence ID" value="NZ_CP036434.1"/>
</dbReference>
<evidence type="ECO:0000313" key="3">
    <source>
        <dbReference type="Proteomes" id="UP000320390"/>
    </source>
</evidence>
<name>A0A518ERQ2_9BACT</name>
<reference evidence="2 3" key="1">
    <citation type="submission" date="2019-02" db="EMBL/GenBank/DDBJ databases">
        <title>Deep-cultivation of Planctomycetes and their phenomic and genomic characterization uncovers novel biology.</title>
        <authorList>
            <person name="Wiegand S."/>
            <person name="Jogler M."/>
            <person name="Boedeker C."/>
            <person name="Pinto D."/>
            <person name="Vollmers J."/>
            <person name="Rivas-Marin E."/>
            <person name="Kohn T."/>
            <person name="Peeters S.H."/>
            <person name="Heuer A."/>
            <person name="Rast P."/>
            <person name="Oberbeckmann S."/>
            <person name="Bunk B."/>
            <person name="Jeske O."/>
            <person name="Meyerdierks A."/>
            <person name="Storesund J.E."/>
            <person name="Kallscheuer N."/>
            <person name="Luecker S."/>
            <person name="Lage O.M."/>
            <person name="Pohl T."/>
            <person name="Merkel B.J."/>
            <person name="Hornburger P."/>
            <person name="Mueller R.-W."/>
            <person name="Bruemmer F."/>
            <person name="Labrenz M."/>
            <person name="Spormann A.M."/>
            <person name="Op den Camp H."/>
            <person name="Overmann J."/>
            <person name="Amann R."/>
            <person name="Jetten M.S.M."/>
            <person name="Mascher T."/>
            <person name="Medema M.H."/>
            <person name="Devos D.P."/>
            <person name="Kaster A.-K."/>
            <person name="Ovreas L."/>
            <person name="Rohde M."/>
            <person name="Galperin M.Y."/>
            <person name="Jogler C."/>
        </authorList>
    </citation>
    <scope>NUCLEOTIDE SEQUENCE [LARGE SCALE GENOMIC DNA]</scope>
    <source>
        <strain evidence="2 3">Poly30</strain>
    </source>
</reference>
<sequence>MITGTFLDEISHDIPSANWGRLEWAKDFESMASAGIDTVILIRAGYRDRCAFHSDVLRKRHGYLIVQDDLVELFLDLAQTHGMTFWFGTYDSGEHWVRGEHQAEIDVNLAFTEEFAQRYGDHPALGGWYISHEIDAFDDGVMRVYESLARHLKGLRDLPILISPYPRGAKQFDRPFTLEEHSQHWSRIFERIEGLVDVVAFQDGQVLYSELPDYLATNADLSRRHGITSWSNVESFDRDVHLKFPPIAWPKLRYKIEAARAAQVDKLITFEYSHFMSPNSMFPSAAGLHRMYMEWKRGEERRG</sequence>
<dbReference type="AlphaFoldDB" id="A0A518ERQ2"/>
<dbReference type="SUPFAM" id="SSF51445">
    <property type="entry name" value="(Trans)glycosidases"/>
    <property type="match status" value="1"/>
</dbReference>
<protein>
    <recommendedName>
        <fullName evidence="1">DUF4434 domain-containing protein</fullName>
    </recommendedName>
</protein>
<dbReference type="EMBL" id="CP036434">
    <property type="protein sequence ID" value="QDV06757.1"/>
    <property type="molecule type" value="Genomic_DNA"/>
</dbReference>
<proteinExistence type="predicted"/>
<dbReference type="Proteomes" id="UP000320390">
    <property type="component" value="Chromosome"/>
</dbReference>
<dbReference type="OrthoDB" id="6044697at2"/>
<evidence type="ECO:0000259" key="1">
    <source>
        <dbReference type="Pfam" id="PF14488"/>
    </source>
</evidence>